<dbReference type="AlphaFoldDB" id="A0A975GX94"/>
<sequence length="310" mass="33963">MSRAHKPARPQLRHPDPHQTVTDRIIADLETGVRPWTRPWDNGATGARPRRHDGQPYHGVNVLTLWAEAALRGYTRSVWMTFRQALALGGCVRKGEKGVPVVYANRLVSAGPDTDADPHPGPDSAPRSRGFSILKSYTVFNLDQIDGLADRYPATVSAIPDPALRVARADAFFAATGAVVAHGGGQAFYAPGADRIQMPAFESFRNVEGYYATLGHEMTHWTGHPSRLDRNFGAGRFGDEGYAREELVAELGAAFLCADLGLTLEPRPDHAAYLACWLKVLRADKRFIFTAAAHAERAVAWLHDRQPPAV</sequence>
<feature type="region of interest" description="Disordered" evidence="1">
    <location>
        <begin position="1"/>
        <end position="20"/>
    </location>
</feature>
<dbReference type="RefSeq" id="WP_207868717.1">
    <property type="nucleotide sequence ID" value="NZ_CP062222.1"/>
</dbReference>
<dbReference type="Proteomes" id="UP000663918">
    <property type="component" value="Chromosome"/>
</dbReference>
<dbReference type="InterPro" id="IPR013610">
    <property type="entry name" value="ArdC_N"/>
</dbReference>
<evidence type="ECO:0000256" key="1">
    <source>
        <dbReference type="SAM" id="MobiDB-lite"/>
    </source>
</evidence>
<feature type="domain" description="N-terminal" evidence="2">
    <location>
        <begin position="17"/>
        <end position="140"/>
    </location>
</feature>
<dbReference type="Pfam" id="PF08401">
    <property type="entry name" value="ArdcN"/>
    <property type="match status" value="1"/>
</dbReference>
<proteinExistence type="predicted"/>
<dbReference type="EMBL" id="CP062222">
    <property type="protein sequence ID" value="QTC90295.1"/>
    <property type="molecule type" value="Genomic_DNA"/>
</dbReference>
<accession>A0A975GX94</accession>
<evidence type="ECO:0000313" key="4">
    <source>
        <dbReference type="EMBL" id="QTC90295.1"/>
    </source>
</evidence>
<keyword evidence="5" id="KW-1185">Reference proteome</keyword>
<dbReference type="KEGG" id="bgoe:IFJ75_13545"/>
<protein>
    <submittedName>
        <fullName evidence="4">DUF1738 domain-containing protein</fullName>
    </submittedName>
</protein>
<dbReference type="GO" id="GO:0003697">
    <property type="term" value="F:single-stranded DNA binding"/>
    <property type="evidence" value="ECO:0007669"/>
    <property type="project" value="InterPro"/>
</dbReference>
<dbReference type="PIRSF" id="PIRSF037112">
    <property type="entry name" value="Antirestriction_ArdC"/>
    <property type="match status" value="1"/>
</dbReference>
<dbReference type="InterPro" id="IPR017113">
    <property type="entry name" value="Antirestriction_ArdC"/>
</dbReference>
<evidence type="ECO:0000259" key="3">
    <source>
        <dbReference type="Pfam" id="PF18818"/>
    </source>
</evidence>
<dbReference type="Pfam" id="PF18818">
    <property type="entry name" value="MPTase-PolyVal"/>
    <property type="match status" value="1"/>
</dbReference>
<feature type="compositionally biased region" description="Basic residues" evidence="1">
    <location>
        <begin position="1"/>
        <end position="12"/>
    </location>
</feature>
<dbReference type="InterPro" id="IPR041459">
    <property type="entry name" value="MPTase-PolyVal"/>
</dbReference>
<reference evidence="4" key="1">
    <citation type="submission" date="2020-09" db="EMBL/GenBank/DDBJ databases">
        <title>Brevundimonas sp. LVF2 isolated from a puddle in Goettingen, Germany.</title>
        <authorList>
            <person name="Friedrich I."/>
            <person name="Klassen A."/>
            <person name="Hannes N."/>
            <person name="Schneider D."/>
            <person name="Hertel R."/>
            <person name="Daniel R."/>
        </authorList>
    </citation>
    <scope>NUCLEOTIDE SEQUENCE</scope>
    <source>
        <strain evidence="4">LVF2</strain>
    </source>
</reference>
<name>A0A975GX94_9CAUL</name>
<gene>
    <name evidence="4" type="ORF">IFJ75_13545</name>
</gene>
<organism evidence="4 5">
    <name type="scientific">Brevundimonas goettingensis</name>
    <dbReference type="NCBI Taxonomy" id="2774190"/>
    <lineage>
        <taxon>Bacteria</taxon>
        <taxon>Pseudomonadati</taxon>
        <taxon>Pseudomonadota</taxon>
        <taxon>Alphaproteobacteria</taxon>
        <taxon>Caulobacterales</taxon>
        <taxon>Caulobacteraceae</taxon>
        <taxon>Brevundimonas</taxon>
    </lineage>
</organism>
<evidence type="ECO:0000313" key="5">
    <source>
        <dbReference type="Proteomes" id="UP000663918"/>
    </source>
</evidence>
<evidence type="ECO:0000259" key="2">
    <source>
        <dbReference type="Pfam" id="PF08401"/>
    </source>
</evidence>
<feature type="domain" description="Polyvalent protein metallopeptidase" evidence="3">
    <location>
        <begin position="168"/>
        <end position="294"/>
    </location>
</feature>